<dbReference type="GO" id="GO:0022857">
    <property type="term" value="F:transmembrane transporter activity"/>
    <property type="evidence" value="ECO:0007669"/>
    <property type="project" value="TreeGrafter"/>
</dbReference>
<dbReference type="PANTHER" id="PTHR24220">
    <property type="entry name" value="IMPORT ATP-BINDING PROTEIN"/>
    <property type="match status" value="1"/>
</dbReference>
<comment type="subcellular location">
    <subcellularLocation>
        <location evidence="1">Cell inner membrane</location>
        <topology evidence="1">Multi-pass membrane protein</topology>
    </subcellularLocation>
</comment>
<keyword evidence="8 10" id="KW-0472">Membrane</keyword>
<evidence type="ECO:0000256" key="4">
    <source>
        <dbReference type="ARBA" id="ARBA00022692"/>
    </source>
</evidence>
<dbReference type="InterPro" id="IPR003593">
    <property type="entry name" value="AAA+_ATPase"/>
</dbReference>
<evidence type="ECO:0000256" key="10">
    <source>
        <dbReference type="SAM" id="Phobius"/>
    </source>
</evidence>
<dbReference type="RefSeq" id="WP_030004996.1">
    <property type="nucleotide sequence ID" value="NC_022549.1"/>
</dbReference>
<keyword evidence="7 10" id="KW-1133">Transmembrane helix</keyword>
<dbReference type="SUPFAM" id="SSF52540">
    <property type="entry name" value="P-loop containing nucleoside triphosphate hydrolases"/>
    <property type="match status" value="1"/>
</dbReference>
<dbReference type="InterPro" id="IPR015854">
    <property type="entry name" value="ABC_transpr_LolD-like"/>
</dbReference>
<dbReference type="InterPro" id="IPR017871">
    <property type="entry name" value="ABC_transporter-like_CS"/>
</dbReference>
<evidence type="ECO:0000256" key="3">
    <source>
        <dbReference type="ARBA" id="ARBA00022475"/>
    </source>
</evidence>
<evidence type="ECO:0000313" key="13">
    <source>
        <dbReference type="Proteomes" id="UP000032737"/>
    </source>
</evidence>
<evidence type="ECO:0000256" key="5">
    <source>
        <dbReference type="ARBA" id="ARBA00022741"/>
    </source>
</evidence>
<dbReference type="Pfam" id="PF00005">
    <property type="entry name" value="ABC_tran"/>
    <property type="match status" value="1"/>
</dbReference>
<evidence type="ECO:0000256" key="6">
    <source>
        <dbReference type="ARBA" id="ARBA00022840"/>
    </source>
</evidence>
<keyword evidence="5" id="KW-0547">Nucleotide-binding</keyword>
<evidence type="ECO:0000313" key="12">
    <source>
        <dbReference type="EMBL" id="CCV66136.1"/>
    </source>
</evidence>
<dbReference type="GO" id="GO:0005886">
    <property type="term" value="C:plasma membrane"/>
    <property type="evidence" value="ECO:0007669"/>
    <property type="project" value="UniProtKB-SubCell"/>
</dbReference>
<reference evidence="12 13" key="1">
    <citation type="journal article" date="2013" name="J. Mol. Microbiol. Biotechnol.">
        <title>Analysis of the Complete Genomes of Acholeplasma brassicae , A. palmae and A. laidlawii and Their Comparison to the Obligate Parasites from ' Candidatus Phytoplasma'.</title>
        <authorList>
            <person name="Kube M."/>
            <person name="Siewert C."/>
            <person name="Migdoll A.M."/>
            <person name="Duduk B."/>
            <person name="Holz S."/>
            <person name="Rabus R."/>
            <person name="Seemuller E."/>
            <person name="Mitrovic J."/>
            <person name="Muller I."/>
            <person name="Buttner C."/>
            <person name="Reinhardt R."/>
        </authorList>
    </citation>
    <scope>NUCLEOTIDE SEQUENCE [LARGE SCALE GENOMIC DNA]</scope>
    <source>
        <strain evidence="13">0502</strain>
    </source>
</reference>
<dbReference type="PANTHER" id="PTHR24220:SF86">
    <property type="entry name" value="ABC TRANSPORTER ABCH.1"/>
    <property type="match status" value="1"/>
</dbReference>
<protein>
    <submittedName>
        <fullName evidence="12">ABC-type transport system, ATP-binding and permease components</fullName>
    </submittedName>
</protein>
<keyword evidence="13" id="KW-1185">Reference proteome</keyword>
<feature type="transmembrane region" description="Helical" evidence="10">
    <location>
        <begin position="664"/>
        <end position="687"/>
    </location>
</feature>
<evidence type="ECO:0000256" key="9">
    <source>
        <dbReference type="ARBA" id="ARBA00038388"/>
    </source>
</evidence>
<dbReference type="CDD" id="cd03255">
    <property type="entry name" value="ABC_MJ0796_LolCDE_FtsE"/>
    <property type="match status" value="1"/>
</dbReference>
<feature type="transmembrane region" description="Helical" evidence="10">
    <location>
        <begin position="707"/>
        <end position="730"/>
    </location>
</feature>
<dbReference type="STRING" id="61635.BN85311150"/>
<proteinExistence type="inferred from homology"/>
<feature type="domain" description="ABC transporter" evidence="11">
    <location>
        <begin position="2"/>
        <end position="241"/>
    </location>
</feature>
<dbReference type="Gene3D" id="3.40.50.300">
    <property type="entry name" value="P-loop containing nucleotide triphosphate hydrolases"/>
    <property type="match status" value="1"/>
</dbReference>
<comment type="similarity">
    <text evidence="9">Belongs to the ABC transporter superfamily. Macrolide exporter (TC 3.A.1.122) family.</text>
</comment>
<keyword evidence="2" id="KW-0813">Transport</keyword>
<sequence>MIKTGKLNKYFNKNRKNEIHVINDIEVSLPDKGLVVLLGPSGSGKTTLLNVLGGLDKVKGEIMFNDIKIDKYKVSKWDEIRNQHIGYIFQNYLLLEQLSVYENIRLTLNMVGITDKDEIDKRITYLLEAVGLKNYKKRKAGMLSGGQQQRVAIARALAKNPQVIIADEPTGNLDSKNTIEVMNIIKKIAETKLVLLVTHERELATAYATRIIELQDGKIVDDSASSGLGNLYRVRQDTDIYLKDLHRHELNDGLLNVDLYSDQEDIQALNLKLVLNNGTLYIDFGNQKFKKIQLFDQNNEVKLIDAHYEDEQEAQEVHSFDYESIIDETKKKKNQPVISLKHSFRLAFSKIINQTKRKRLLFIGFLISGLILSFISASLYAAFDAAEENYMSRPVNMVLVTVKDGYRATYSQIDGATGLTYMVPRPEQHQIQISVPYFDQFNLNYGKDDRIYLYPHFDLENVGTSIIYGRNIENTNEVLLDVSLLKQINHEYSSSIYKMLGINSMKEITGRTMIFYGKEFTIVGFTERQYGTFTMDQLTYYQTKYWTVFEEQPKYDTVEGYINEEFGNSREFFVHSTDVKQTIAYLKLNTSFEGIEDLTTIERDNFMDERQTLFISLSIFSLIILSVTWVSLFFVMRTSVLDRMGELSVFRALGVRKKDLYKTYLIEVLVITGVTSMIGFFLGIYYITNFNPILIEQGIVRVTFLSTIFTILIVLATNILFGLLPIIMILRKTPSQLMSSYDA</sequence>
<evidence type="ECO:0000256" key="7">
    <source>
        <dbReference type="ARBA" id="ARBA00022989"/>
    </source>
</evidence>
<name>U4KP87_9MOLU</name>
<dbReference type="InterPro" id="IPR003838">
    <property type="entry name" value="ABC3_permease_C"/>
</dbReference>
<dbReference type="EMBL" id="FO681348">
    <property type="protein sequence ID" value="CCV66136.1"/>
    <property type="molecule type" value="Genomic_DNA"/>
</dbReference>
<dbReference type="SMART" id="SM00382">
    <property type="entry name" value="AAA"/>
    <property type="match status" value="1"/>
</dbReference>
<dbReference type="GO" id="GO:0016887">
    <property type="term" value="F:ATP hydrolysis activity"/>
    <property type="evidence" value="ECO:0007669"/>
    <property type="project" value="InterPro"/>
</dbReference>
<dbReference type="InterPro" id="IPR017911">
    <property type="entry name" value="MacB-like_ATP-bd"/>
</dbReference>
<evidence type="ECO:0000256" key="1">
    <source>
        <dbReference type="ARBA" id="ARBA00004429"/>
    </source>
</evidence>
<dbReference type="Pfam" id="PF02687">
    <property type="entry name" value="FtsX"/>
    <property type="match status" value="1"/>
</dbReference>
<dbReference type="InterPro" id="IPR003439">
    <property type="entry name" value="ABC_transporter-like_ATP-bd"/>
</dbReference>
<feature type="transmembrane region" description="Helical" evidence="10">
    <location>
        <begin position="360"/>
        <end position="383"/>
    </location>
</feature>
<gene>
    <name evidence="12" type="ORF">BN85311150</name>
</gene>
<keyword evidence="3" id="KW-1003">Cell membrane</keyword>
<accession>U4KP87</accession>
<dbReference type="GO" id="GO:0005524">
    <property type="term" value="F:ATP binding"/>
    <property type="evidence" value="ECO:0007669"/>
    <property type="project" value="UniProtKB-KW"/>
</dbReference>
<keyword evidence="4 10" id="KW-0812">Transmembrane</keyword>
<organism evidence="12 13">
    <name type="scientific">Acholeplasma brassicae</name>
    <dbReference type="NCBI Taxonomy" id="61635"/>
    <lineage>
        <taxon>Bacteria</taxon>
        <taxon>Bacillati</taxon>
        <taxon>Mycoplasmatota</taxon>
        <taxon>Mollicutes</taxon>
        <taxon>Acholeplasmatales</taxon>
        <taxon>Acholeplasmataceae</taxon>
        <taxon>Acholeplasma</taxon>
    </lineage>
</organism>
<dbReference type="Proteomes" id="UP000032737">
    <property type="component" value="Chromosome"/>
</dbReference>
<dbReference type="HOGENOM" id="CLU_373697_0_0_14"/>
<feature type="transmembrane region" description="Helical" evidence="10">
    <location>
        <begin position="613"/>
        <end position="635"/>
    </location>
</feature>
<evidence type="ECO:0000256" key="2">
    <source>
        <dbReference type="ARBA" id="ARBA00022448"/>
    </source>
</evidence>
<dbReference type="KEGG" id="abra:BN85311150"/>
<dbReference type="PROSITE" id="PS00211">
    <property type="entry name" value="ABC_TRANSPORTER_1"/>
    <property type="match status" value="1"/>
</dbReference>
<dbReference type="PROSITE" id="PS50893">
    <property type="entry name" value="ABC_TRANSPORTER_2"/>
    <property type="match status" value="1"/>
</dbReference>
<keyword evidence="6 12" id="KW-0067">ATP-binding</keyword>
<dbReference type="AlphaFoldDB" id="U4KP87"/>
<dbReference type="InterPro" id="IPR027417">
    <property type="entry name" value="P-loop_NTPase"/>
</dbReference>
<evidence type="ECO:0000256" key="8">
    <source>
        <dbReference type="ARBA" id="ARBA00023136"/>
    </source>
</evidence>
<evidence type="ECO:0000259" key="11">
    <source>
        <dbReference type="PROSITE" id="PS50893"/>
    </source>
</evidence>